<dbReference type="Gene3D" id="2.60.470.10">
    <property type="entry name" value="Acid-sensing ion channels like domains"/>
    <property type="match status" value="1"/>
</dbReference>
<keyword evidence="8 12" id="KW-0406">Ion transport</keyword>
<evidence type="ECO:0000256" key="12">
    <source>
        <dbReference type="RuleBase" id="RU000679"/>
    </source>
</evidence>
<evidence type="ECO:0000256" key="11">
    <source>
        <dbReference type="ARBA" id="ARBA00023303"/>
    </source>
</evidence>
<reference evidence="14" key="1">
    <citation type="submission" date="2022-03" db="EMBL/GenBank/DDBJ databases">
        <authorList>
            <person name="Martin H S."/>
        </authorList>
    </citation>
    <scope>NUCLEOTIDE SEQUENCE</scope>
</reference>
<evidence type="ECO:0000256" key="1">
    <source>
        <dbReference type="ARBA" id="ARBA00004141"/>
    </source>
</evidence>
<evidence type="ECO:0000256" key="3">
    <source>
        <dbReference type="ARBA" id="ARBA00022448"/>
    </source>
</evidence>
<proteinExistence type="inferred from homology"/>
<comment type="subcellular location">
    <subcellularLocation>
        <location evidence="1">Membrane</location>
        <topology evidence="1">Multi-pass membrane protein</topology>
    </subcellularLocation>
</comment>
<feature type="non-terminal residue" evidence="14">
    <location>
        <position position="521"/>
    </location>
</feature>
<evidence type="ECO:0000256" key="5">
    <source>
        <dbReference type="ARBA" id="ARBA00022692"/>
    </source>
</evidence>
<keyword evidence="4 12" id="KW-0894">Sodium channel</keyword>
<accession>A0ABN8J6R5</accession>
<dbReference type="PANTHER" id="PTHR11690:SF237">
    <property type="entry name" value="PICKPOCKET 16-RELATED"/>
    <property type="match status" value="1"/>
</dbReference>
<keyword evidence="9" id="KW-0472">Membrane</keyword>
<evidence type="ECO:0000256" key="10">
    <source>
        <dbReference type="ARBA" id="ARBA00023201"/>
    </source>
</evidence>
<keyword evidence="11 12" id="KW-0407">Ion channel</keyword>
<dbReference type="EMBL" id="OW152820">
    <property type="protein sequence ID" value="CAH2075633.1"/>
    <property type="molecule type" value="Genomic_DNA"/>
</dbReference>
<dbReference type="InterPro" id="IPR001873">
    <property type="entry name" value="ENaC"/>
</dbReference>
<gene>
    <name evidence="14" type="ORF">IPOD504_LOCUS16963</name>
</gene>
<keyword evidence="3 12" id="KW-0813">Transport</keyword>
<dbReference type="PRINTS" id="PR01078">
    <property type="entry name" value="AMINACHANNEL"/>
</dbReference>
<name>A0ABN8J6R5_9NEOP</name>
<keyword evidence="15" id="KW-1185">Reference proteome</keyword>
<evidence type="ECO:0000313" key="14">
    <source>
        <dbReference type="EMBL" id="CAH2075633.1"/>
    </source>
</evidence>
<feature type="chain" id="PRO_5046653380" description="Sodium channel protein Nach" evidence="13">
    <location>
        <begin position="22"/>
        <end position="521"/>
    </location>
</feature>
<feature type="signal peptide" evidence="13">
    <location>
        <begin position="1"/>
        <end position="21"/>
    </location>
</feature>
<dbReference type="PANTHER" id="PTHR11690">
    <property type="entry name" value="AMILORIDE-SENSITIVE SODIUM CHANNEL-RELATED"/>
    <property type="match status" value="1"/>
</dbReference>
<dbReference type="Proteomes" id="UP000837857">
    <property type="component" value="Chromosome 8"/>
</dbReference>
<evidence type="ECO:0000256" key="7">
    <source>
        <dbReference type="ARBA" id="ARBA00023053"/>
    </source>
</evidence>
<keyword evidence="10 12" id="KW-0739">Sodium transport</keyword>
<keyword evidence="6" id="KW-1133">Transmembrane helix</keyword>
<evidence type="ECO:0000256" key="2">
    <source>
        <dbReference type="ARBA" id="ARBA00007193"/>
    </source>
</evidence>
<evidence type="ECO:0000256" key="4">
    <source>
        <dbReference type="ARBA" id="ARBA00022461"/>
    </source>
</evidence>
<keyword evidence="7" id="KW-0915">Sodium</keyword>
<evidence type="ECO:0000256" key="6">
    <source>
        <dbReference type="ARBA" id="ARBA00022989"/>
    </source>
</evidence>
<sequence length="521" mass="59304">MIFNLILTISFLFVIKNRYNSDQIITRIGTNCQLNQVPFPAVSICNLNMVSKRESMSSIFQILENNNVTKNQIWNFLQNLPNLKDYSESVRNVSDLTKILSIMKKHYFTVESLMEEVHQKCDKLLLYCEFNRKAKNCGDIFKLIKTYEGHCCAFNYAALNDDSETADLAKDDDIEYFDDPSGEDVKTNARILVNSESGRGSGLSVIINVEPFDYPNWSSLPYFGAKILLSDPNDYPETTVLYKFVTLGESLDIKVEPMVFLCENNIRQVSPDKRNCWFHDEVLLEYTDRYSYETCKTECKMQNFLRNCGCVPYKYPIEISTPICEFENLECLNNVTAYKSEEDRACDPVCYMECWDKRYSITSDLTPLIPELFPANVTKDHNAGDLCALQVYFAKSSCNSYKLMLLIDFNYFIATYGEWAPKADILFDTIFCRLEFSHAEAFYRAVANGKRESLYAGGGEYTHGLLLHTNATGMFGGRGAAVKRDPIPPGLAAEQSVPQPARGCNARKNTLKAFKSARGSF</sequence>
<evidence type="ECO:0000256" key="13">
    <source>
        <dbReference type="SAM" id="SignalP"/>
    </source>
</evidence>
<organism evidence="14 15">
    <name type="scientific">Iphiclides podalirius</name>
    <name type="common">scarce swallowtail</name>
    <dbReference type="NCBI Taxonomy" id="110791"/>
    <lineage>
        <taxon>Eukaryota</taxon>
        <taxon>Metazoa</taxon>
        <taxon>Ecdysozoa</taxon>
        <taxon>Arthropoda</taxon>
        <taxon>Hexapoda</taxon>
        <taxon>Insecta</taxon>
        <taxon>Pterygota</taxon>
        <taxon>Neoptera</taxon>
        <taxon>Endopterygota</taxon>
        <taxon>Lepidoptera</taxon>
        <taxon>Glossata</taxon>
        <taxon>Ditrysia</taxon>
        <taxon>Papilionoidea</taxon>
        <taxon>Papilionidae</taxon>
        <taxon>Papilioninae</taxon>
        <taxon>Iphiclides</taxon>
    </lineage>
</organism>
<keyword evidence="5 12" id="KW-0812">Transmembrane</keyword>
<evidence type="ECO:0000256" key="9">
    <source>
        <dbReference type="ARBA" id="ARBA00023136"/>
    </source>
</evidence>
<protein>
    <recommendedName>
        <fullName evidence="16">Sodium channel protein Nach</fullName>
    </recommendedName>
</protein>
<evidence type="ECO:0000256" key="8">
    <source>
        <dbReference type="ARBA" id="ARBA00023065"/>
    </source>
</evidence>
<dbReference type="Pfam" id="PF00858">
    <property type="entry name" value="ASC"/>
    <property type="match status" value="1"/>
</dbReference>
<comment type="similarity">
    <text evidence="2 12">Belongs to the amiloride-sensitive sodium channel (TC 1.A.6) family.</text>
</comment>
<keyword evidence="13" id="KW-0732">Signal</keyword>
<evidence type="ECO:0000313" key="15">
    <source>
        <dbReference type="Proteomes" id="UP000837857"/>
    </source>
</evidence>
<evidence type="ECO:0008006" key="16">
    <source>
        <dbReference type="Google" id="ProtNLM"/>
    </source>
</evidence>